<dbReference type="SFLD" id="SFLDS00003">
    <property type="entry name" value="Haloacid_Dehalogenase"/>
    <property type="match status" value="1"/>
</dbReference>
<dbReference type="SUPFAM" id="SSF56784">
    <property type="entry name" value="HAD-like"/>
    <property type="match status" value="1"/>
</dbReference>
<comment type="similarity">
    <text evidence="3">Belongs to the HAD-like hydrolase superfamily. SerB family.</text>
</comment>
<dbReference type="EC" id="3.1.3.3" evidence="4"/>
<dbReference type="SFLD" id="SFLDG01137">
    <property type="entry name" value="C1.6.1:_Phosphoserine_Phosphat"/>
    <property type="match status" value="1"/>
</dbReference>
<dbReference type="EMBL" id="NRRL01000054">
    <property type="protein sequence ID" value="MBK1669606.1"/>
    <property type="molecule type" value="Genomic_DNA"/>
</dbReference>
<evidence type="ECO:0000256" key="13">
    <source>
        <dbReference type="ARBA" id="ARBA00048523"/>
    </source>
</evidence>
<keyword evidence="10" id="KW-0718">Serine biosynthesis</keyword>
<reference evidence="14 15" key="1">
    <citation type="journal article" date="2020" name="Microorganisms">
        <title>Osmotic Adaptation and Compatible Solute Biosynthesis of Phototrophic Bacteria as Revealed from Genome Analyses.</title>
        <authorList>
            <person name="Imhoff J.F."/>
            <person name="Rahn T."/>
            <person name="Kunzel S."/>
            <person name="Keller A."/>
            <person name="Neulinger S.C."/>
        </authorList>
    </citation>
    <scope>NUCLEOTIDE SEQUENCE [LARGE SCALE GENOMIC DNA]</scope>
    <source>
        <strain evidence="14 15">DSM 9895</strain>
    </source>
</reference>
<dbReference type="NCBIfam" id="TIGR01488">
    <property type="entry name" value="HAD-SF-IB"/>
    <property type="match status" value="1"/>
</dbReference>
<dbReference type="NCBIfam" id="TIGR00338">
    <property type="entry name" value="serB"/>
    <property type="match status" value="1"/>
</dbReference>
<dbReference type="InterPro" id="IPR050582">
    <property type="entry name" value="HAD-like_SerB"/>
</dbReference>
<name>A0ABS1DHX9_9PROT</name>
<dbReference type="InterPro" id="IPR036412">
    <property type="entry name" value="HAD-like_sf"/>
</dbReference>
<comment type="cofactor">
    <cofactor evidence="1">
        <name>Mg(2+)</name>
        <dbReference type="ChEBI" id="CHEBI:18420"/>
    </cofactor>
</comment>
<evidence type="ECO:0000256" key="2">
    <source>
        <dbReference type="ARBA" id="ARBA00005135"/>
    </source>
</evidence>
<keyword evidence="9" id="KW-0460">Magnesium</keyword>
<dbReference type="SFLD" id="SFLDG01136">
    <property type="entry name" value="C1.6:_Phosphoserine_Phosphatas"/>
    <property type="match status" value="1"/>
</dbReference>
<dbReference type="InterPro" id="IPR023214">
    <property type="entry name" value="HAD_sf"/>
</dbReference>
<evidence type="ECO:0000256" key="11">
    <source>
        <dbReference type="ARBA" id="ARBA00031693"/>
    </source>
</evidence>
<evidence type="ECO:0000256" key="1">
    <source>
        <dbReference type="ARBA" id="ARBA00001946"/>
    </source>
</evidence>
<dbReference type="Proteomes" id="UP001296873">
    <property type="component" value="Unassembled WGS sequence"/>
</dbReference>
<comment type="catalytic activity">
    <reaction evidence="13">
        <text>O-phospho-D-serine + H2O = D-serine + phosphate</text>
        <dbReference type="Rhea" id="RHEA:24873"/>
        <dbReference type="ChEBI" id="CHEBI:15377"/>
        <dbReference type="ChEBI" id="CHEBI:35247"/>
        <dbReference type="ChEBI" id="CHEBI:43474"/>
        <dbReference type="ChEBI" id="CHEBI:58680"/>
        <dbReference type="EC" id="3.1.3.3"/>
    </reaction>
</comment>
<evidence type="ECO:0000313" key="15">
    <source>
        <dbReference type="Proteomes" id="UP001296873"/>
    </source>
</evidence>
<dbReference type="Gene3D" id="3.40.50.1000">
    <property type="entry name" value="HAD superfamily/HAD-like"/>
    <property type="match status" value="1"/>
</dbReference>
<evidence type="ECO:0000256" key="4">
    <source>
        <dbReference type="ARBA" id="ARBA00012640"/>
    </source>
</evidence>
<comment type="catalytic activity">
    <reaction evidence="12">
        <text>O-phospho-L-serine + H2O = L-serine + phosphate</text>
        <dbReference type="Rhea" id="RHEA:21208"/>
        <dbReference type="ChEBI" id="CHEBI:15377"/>
        <dbReference type="ChEBI" id="CHEBI:33384"/>
        <dbReference type="ChEBI" id="CHEBI:43474"/>
        <dbReference type="ChEBI" id="CHEBI:57524"/>
        <dbReference type="EC" id="3.1.3.3"/>
    </reaction>
</comment>
<dbReference type="Pfam" id="PF12710">
    <property type="entry name" value="HAD"/>
    <property type="match status" value="1"/>
</dbReference>
<protein>
    <recommendedName>
        <fullName evidence="5">Phosphoserine phosphatase</fullName>
        <ecNumber evidence="4">3.1.3.3</ecNumber>
    </recommendedName>
    <alternativeName>
        <fullName evidence="11">O-phosphoserine phosphohydrolase</fullName>
    </alternativeName>
</protein>
<evidence type="ECO:0000256" key="8">
    <source>
        <dbReference type="ARBA" id="ARBA00022801"/>
    </source>
</evidence>
<dbReference type="SFLD" id="SFLDF00029">
    <property type="entry name" value="phosphoserine_phosphatase"/>
    <property type="match status" value="1"/>
</dbReference>
<keyword evidence="7" id="KW-0479">Metal-binding</keyword>
<evidence type="ECO:0000313" key="14">
    <source>
        <dbReference type="EMBL" id="MBK1669606.1"/>
    </source>
</evidence>
<dbReference type="PANTHER" id="PTHR43344:SF2">
    <property type="entry name" value="PHOSPHOSERINE PHOSPHATASE"/>
    <property type="match status" value="1"/>
</dbReference>
<keyword evidence="15" id="KW-1185">Reference proteome</keyword>
<evidence type="ECO:0000256" key="5">
    <source>
        <dbReference type="ARBA" id="ARBA00015196"/>
    </source>
</evidence>
<dbReference type="InterPro" id="IPR004469">
    <property type="entry name" value="PSP"/>
</dbReference>
<keyword evidence="6" id="KW-0028">Amino-acid biosynthesis</keyword>
<keyword evidence="8" id="KW-0378">Hydrolase</keyword>
<comment type="caution">
    <text evidence="14">The sequence shown here is derived from an EMBL/GenBank/DDBJ whole genome shotgun (WGS) entry which is preliminary data.</text>
</comment>
<organism evidence="14 15">
    <name type="scientific">Rhodovibrio sodomensis</name>
    <dbReference type="NCBI Taxonomy" id="1088"/>
    <lineage>
        <taxon>Bacteria</taxon>
        <taxon>Pseudomonadati</taxon>
        <taxon>Pseudomonadota</taxon>
        <taxon>Alphaproteobacteria</taxon>
        <taxon>Rhodospirillales</taxon>
        <taxon>Rhodovibrionaceae</taxon>
        <taxon>Rhodovibrio</taxon>
    </lineage>
</organism>
<proteinExistence type="inferred from homology"/>
<evidence type="ECO:0000256" key="12">
    <source>
        <dbReference type="ARBA" id="ARBA00048138"/>
    </source>
</evidence>
<gene>
    <name evidence="14" type="primary">serB</name>
    <name evidence="14" type="ORF">CKO28_16325</name>
</gene>
<evidence type="ECO:0000256" key="7">
    <source>
        <dbReference type="ARBA" id="ARBA00022723"/>
    </source>
</evidence>
<sequence>MTETPERADERQVCTLIADPASRDLDLADIQAVREGLRAAGADVAGHRWLAEHAAADLPYRGITPSTAGEAARRAVRERPLDVAAQPETGRRKAVLVADMDSTIVTGETLDEMAEAVGLKDRIAQITRRAMHGELNFEAALRERVGMLAGLKEADVKATLDRVELSKGARTAIATLNRHGVTCALVSGGFTAIADPVAEWCGFDRVVANRLIIENGALTGAVAEPIVGKEAKLATLRDLAGARGVHESAVASIGDGANDLPMLLAAGLGVAYRAKPSVKAAARFALEHGDLTGLLYLQGYRADEFVARG</sequence>
<evidence type="ECO:0000256" key="3">
    <source>
        <dbReference type="ARBA" id="ARBA00009184"/>
    </source>
</evidence>
<evidence type="ECO:0000256" key="6">
    <source>
        <dbReference type="ARBA" id="ARBA00022605"/>
    </source>
</evidence>
<evidence type="ECO:0000256" key="9">
    <source>
        <dbReference type="ARBA" id="ARBA00022842"/>
    </source>
</evidence>
<comment type="pathway">
    <text evidence="2">Amino-acid biosynthesis; L-serine biosynthesis; L-serine from 3-phospho-D-glycerate: step 3/3.</text>
</comment>
<dbReference type="PANTHER" id="PTHR43344">
    <property type="entry name" value="PHOSPHOSERINE PHOSPHATASE"/>
    <property type="match status" value="1"/>
</dbReference>
<evidence type="ECO:0000256" key="10">
    <source>
        <dbReference type="ARBA" id="ARBA00023299"/>
    </source>
</evidence>
<accession>A0ABS1DHX9</accession>
<dbReference type="RefSeq" id="WP_200341940.1">
    <property type="nucleotide sequence ID" value="NZ_NRRL01000054.1"/>
</dbReference>